<evidence type="ECO:0000313" key="2">
    <source>
        <dbReference type="EMBL" id="KAA6330344.1"/>
    </source>
</evidence>
<dbReference type="AlphaFoldDB" id="A0A5J4RAG0"/>
<evidence type="ECO:0000259" key="1">
    <source>
        <dbReference type="PROSITE" id="PS50983"/>
    </source>
</evidence>
<dbReference type="PANTHER" id="PTHR30535">
    <property type="entry name" value="VITAMIN B12-BINDING PROTEIN"/>
    <property type="match status" value="1"/>
</dbReference>
<proteinExistence type="predicted"/>
<dbReference type="GO" id="GO:0071281">
    <property type="term" value="P:cellular response to iron ion"/>
    <property type="evidence" value="ECO:0007669"/>
    <property type="project" value="TreeGrafter"/>
</dbReference>
<dbReference type="Gene3D" id="3.40.50.1980">
    <property type="entry name" value="Nitrogenase molybdenum iron protein domain"/>
    <property type="match status" value="2"/>
</dbReference>
<dbReference type="EMBL" id="SNRY01001516">
    <property type="protein sequence ID" value="KAA6330344.1"/>
    <property type="molecule type" value="Genomic_DNA"/>
</dbReference>
<name>A0A5J4RAG0_9ZZZZ</name>
<dbReference type="PANTHER" id="PTHR30535:SF34">
    <property type="entry name" value="MOLYBDATE-BINDING PROTEIN MOLA"/>
    <property type="match status" value="1"/>
</dbReference>
<dbReference type="InterPro" id="IPR002491">
    <property type="entry name" value="ABC_transptr_periplasmic_BD"/>
</dbReference>
<comment type="caution">
    <text evidence="2">The sequence shown here is derived from an EMBL/GenBank/DDBJ whole genome shotgun (WGS) entry which is preliminary data.</text>
</comment>
<dbReference type="SUPFAM" id="SSF53807">
    <property type="entry name" value="Helical backbone' metal receptor"/>
    <property type="match status" value="1"/>
</dbReference>
<dbReference type="Pfam" id="PF01497">
    <property type="entry name" value="Peripla_BP_2"/>
    <property type="match status" value="1"/>
</dbReference>
<dbReference type="InterPro" id="IPR050902">
    <property type="entry name" value="ABC_Transporter_SBP"/>
</dbReference>
<protein>
    <recommendedName>
        <fullName evidence="1">Fe/B12 periplasmic-binding domain-containing protein</fullName>
    </recommendedName>
</protein>
<reference evidence="2" key="1">
    <citation type="submission" date="2019-03" db="EMBL/GenBank/DDBJ databases">
        <title>Single cell metagenomics reveals metabolic interactions within the superorganism composed of flagellate Streblomastix strix and complex community of Bacteroidetes bacteria on its surface.</title>
        <authorList>
            <person name="Treitli S.C."/>
            <person name="Kolisko M."/>
            <person name="Husnik F."/>
            <person name="Keeling P."/>
            <person name="Hampl V."/>
        </authorList>
    </citation>
    <scope>NUCLEOTIDE SEQUENCE</scope>
    <source>
        <strain evidence="2">STM</strain>
    </source>
</reference>
<dbReference type="PROSITE" id="PS50983">
    <property type="entry name" value="FE_B12_PBP"/>
    <property type="match status" value="1"/>
</dbReference>
<feature type="domain" description="Fe/B12 periplasmic-binding" evidence="1">
    <location>
        <begin position="1"/>
        <end position="227"/>
    </location>
</feature>
<sequence>MDLGDSFHLDMERLLLLKPQAVMTSAYNAEDENSKRMRQSGIMTLYNIEWQEKSLLGRAEWIKFIGAFFDKENLADSLFDDVAQRYHTIKKQANLAVDTPSVLSGQDFRGTWSMPGGKSFNARLFRDAGAKYYYAENNTSGSIATTMEEALLHFKQADVWVGVQTSTLEELAKTNKKYQLFKAYQTGNVYNMFKRTTATGGNDYWESGVARPDLLLSDIIKILHPSLLPDYELTYMKLLPVK</sequence>
<organism evidence="2">
    <name type="scientific">termite gut metagenome</name>
    <dbReference type="NCBI Taxonomy" id="433724"/>
    <lineage>
        <taxon>unclassified sequences</taxon>
        <taxon>metagenomes</taxon>
        <taxon>organismal metagenomes</taxon>
    </lineage>
</organism>
<accession>A0A5J4RAG0</accession>
<gene>
    <name evidence="2" type="ORF">EZS27_020941</name>
</gene>